<protein>
    <submittedName>
        <fullName evidence="2">Uncharacterized protein</fullName>
    </submittedName>
</protein>
<comment type="caution">
    <text evidence="2">The sequence shown here is derived from an EMBL/GenBank/DDBJ whole genome shotgun (WGS) entry which is preliminary data.</text>
</comment>
<keyword evidence="1" id="KW-0472">Membrane</keyword>
<dbReference type="Proteomes" id="UP000565468">
    <property type="component" value="Unassembled WGS sequence"/>
</dbReference>
<keyword evidence="3" id="KW-1185">Reference proteome</keyword>
<evidence type="ECO:0000313" key="2">
    <source>
        <dbReference type="EMBL" id="NMO94741.1"/>
    </source>
</evidence>
<gene>
    <name evidence="2" type="ORF">HII30_02920</name>
</gene>
<dbReference type="AlphaFoldDB" id="A0A848M3C3"/>
<reference evidence="2 3" key="1">
    <citation type="submission" date="2020-04" db="EMBL/GenBank/DDBJ databases">
        <title>Paenibacillus algicola sp. nov., a novel marine bacterium producing alginate lyase.</title>
        <authorList>
            <person name="Huang H."/>
        </authorList>
    </citation>
    <scope>NUCLEOTIDE SEQUENCE [LARGE SCALE GENOMIC DNA]</scope>
    <source>
        <strain evidence="2 3">L7-75</strain>
    </source>
</reference>
<evidence type="ECO:0000313" key="3">
    <source>
        <dbReference type="Proteomes" id="UP000565468"/>
    </source>
</evidence>
<keyword evidence="1" id="KW-0812">Transmembrane</keyword>
<sequence>MYLPLFGLLHMIVGFLLFRHPDADPSRWFSRNHIDDLNEKDIINLKLKGLILVLWGALMALAGVYTLLKGHGQILFTFSLIVGLGAVSFGIYAIKQPNIKWMRSLGVKEQDHDITWFIKLAGIILIIFGTLCILLSAQHLFV</sequence>
<dbReference type="EMBL" id="JABBPN010000002">
    <property type="protein sequence ID" value="NMO94741.1"/>
    <property type="molecule type" value="Genomic_DNA"/>
</dbReference>
<feature type="transmembrane region" description="Helical" evidence="1">
    <location>
        <begin position="75"/>
        <end position="94"/>
    </location>
</feature>
<name>A0A848M3C3_PAELE</name>
<feature type="transmembrane region" description="Helical" evidence="1">
    <location>
        <begin position="114"/>
        <end position="137"/>
    </location>
</feature>
<feature type="transmembrane region" description="Helical" evidence="1">
    <location>
        <begin position="47"/>
        <end position="68"/>
    </location>
</feature>
<evidence type="ECO:0000256" key="1">
    <source>
        <dbReference type="SAM" id="Phobius"/>
    </source>
</evidence>
<proteinExistence type="predicted"/>
<keyword evidence="1" id="KW-1133">Transmembrane helix</keyword>
<organism evidence="2 3">
    <name type="scientific">Paenibacillus lemnae</name>
    <dbReference type="NCBI Taxonomy" id="1330551"/>
    <lineage>
        <taxon>Bacteria</taxon>
        <taxon>Bacillati</taxon>
        <taxon>Bacillota</taxon>
        <taxon>Bacilli</taxon>
        <taxon>Bacillales</taxon>
        <taxon>Paenibacillaceae</taxon>
        <taxon>Paenibacillus</taxon>
    </lineage>
</organism>
<accession>A0A848M3C3</accession>
<dbReference type="RefSeq" id="WP_169503436.1">
    <property type="nucleotide sequence ID" value="NZ_JABBPN010000002.1"/>
</dbReference>